<evidence type="ECO:0000313" key="2">
    <source>
        <dbReference type="RefSeq" id="XP_056691177.1"/>
    </source>
</evidence>
<proteinExistence type="predicted"/>
<organism evidence="1 2">
    <name type="scientific">Spinacia oleracea</name>
    <name type="common">Spinach</name>
    <dbReference type="NCBI Taxonomy" id="3562"/>
    <lineage>
        <taxon>Eukaryota</taxon>
        <taxon>Viridiplantae</taxon>
        <taxon>Streptophyta</taxon>
        <taxon>Embryophyta</taxon>
        <taxon>Tracheophyta</taxon>
        <taxon>Spermatophyta</taxon>
        <taxon>Magnoliopsida</taxon>
        <taxon>eudicotyledons</taxon>
        <taxon>Gunneridae</taxon>
        <taxon>Pentapetalae</taxon>
        <taxon>Caryophyllales</taxon>
        <taxon>Chenopodiaceae</taxon>
        <taxon>Chenopodioideae</taxon>
        <taxon>Anserineae</taxon>
        <taxon>Spinacia</taxon>
    </lineage>
</organism>
<protein>
    <submittedName>
        <fullName evidence="2">Uncharacterized protein</fullName>
    </submittedName>
</protein>
<dbReference type="Proteomes" id="UP000813463">
    <property type="component" value="Chromosome 1"/>
</dbReference>
<dbReference type="RefSeq" id="XP_056691177.1">
    <property type="nucleotide sequence ID" value="XM_056835199.1"/>
</dbReference>
<dbReference type="GeneID" id="130466321"/>
<reference evidence="1" key="1">
    <citation type="journal article" date="2021" name="Nat. Commun.">
        <title>Genomic analyses provide insights into spinach domestication and the genetic basis of agronomic traits.</title>
        <authorList>
            <person name="Cai X."/>
            <person name="Sun X."/>
            <person name="Xu C."/>
            <person name="Sun H."/>
            <person name="Wang X."/>
            <person name="Ge C."/>
            <person name="Zhang Z."/>
            <person name="Wang Q."/>
            <person name="Fei Z."/>
            <person name="Jiao C."/>
            <person name="Wang Q."/>
        </authorList>
    </citation>
    <scope>NUCLEOTIDE SEQUENCE [LARGE SCALE GENOMIC DNA]</scope>
    <source>
        <strain evidence="1">cv. Varoflay</strain>
    </source>
</reference>
<sequence>MVVQHKLHYIIPSCAKEEYEGDFEKANPAYAEEMRRNARDQVRAMCNARKENAAKNNNIAQTSSATEIVFGSIVSTIKQVMQDKDSGKVGSNTDKGKGKAFVPFVVGSSTIPKDIEIVEVEDDEEINSVTNN</sequence>
<reference evidence="2" key="2">
    <citation type="submission" date="2025-08" db="UniProtKB">
        <authorList>
            <consortium name="RefSeq"/>
        </authorList>
    </citation>
    <scope>IDENTIFICATION</scope>
    <source>
        <tissue evidence="2">Leaf</tissue>
    </source>
</reference>
<keyword evidence="1" id="KW-1185">Reference proteome</keyword>
<accession>A0ABM3R6D3</accession>
<gene>
    <name evidence="2" type="primary">LOC130466321</name>
</gene>
<name>A0ABM3R6D3_SPIOL</name>
<evidence type="ECO:0000313" key="1">
    <source>
        <dbReference type="Proteomes" id="UP000813463"/>
    </source>
</evidence>